<dbReference type="Proteomes" id="UP000637788">
    <property type="component" value="Unassembled WGS sequence"/>
</dbReference>
<evidence type="ECO:0000313" key="4">
    <source>
        <dbReference type="Proteomes" id="UP000637788"/>
    </source>
</evidence>
<sequence>MALTATRRRTATVLASLIVLGGTATGGVAAAAETGAAAAAAYPCNVSMSDSGRLSAGYYNGNTVVPSSSQVTAAGKEAQCLLQYQGYDPGTIDGIFGRKSQAAAKKLQGVVNHACDINLAEDGKVGQQTWPYLRRLYC</sequence>
<protein>
    <recommendedName>
        <fullName evidence="2">Peptidoglycan binding-like domain-containing protein</fullName>
    </recommendedName>
</protein>
<keyword evidence="4" id="KW-1185">Reference proteome</keyword>
<evidence type="ECO:0000259" key="2">
    <source>
        <dbReference type="Pfam" id="PF01471"/>
    </source>
</evidence>
<organism evidence="3 4">
    <name type="scientific">Streptomyces flaveus</name>
    <dbReference type="NCBI Taxonomy" id="66370"/>
    <lineage>
        <taxon>Bacteria</taxon>
        <taxon>Bacillati</taxon>
        <taxon>Actinomycetota</taxon>
        <taxon>Actinomycetes</taxon>
        <taxon>Kitasatosporales</taxon>
        <taxon>Streptomycetaceae</taxon>
        <taxon>Streptomyces</taxon>
        <taxon>Streptomyces aurantiacus group</taxon>
    </lineage>
</organism>
<dbReference type="InterPro" id="IPR036365">
    <property type="entry name" value="PGBD-like_sf"/>
</dbReference>
<dbReference type="EMBL" id="BMPQ01000011">
    <property type="protein sequence ID" value="GGK78991.1"/>
    <property type="molecule type" value="Genomic_DNA"/>
</dbReference>
<dbReference type="InterPro" id="IPR002477">
    <property type="entry name" value="Peptidoglycan-bd-like"/>
</dbReference>
<feature type="domain" description="Peptidoglycan binding-like" evidence="2">
    <location>
        <begin position="76"/>
        <end position="130"/>
    </location>
</feature>
<comment type="caution">
    <text evidence="3">The sequence shown here is derived from an EMBL/GenBank/DDBJ whole genome shotgun (WGS) entry which is preliminary data.</text>
</comment>
<gene>
    <name evidence="3" type="ORF">GCM10010094_45260</name>
</gene>
<name>A0A917QZM4_9ACTN</name>
<keyword evidence="1" id="KW-0732">Signal</keyword>
<dbReference type="Gene3D" id="1.10.101.10">
    <property type="entry name" value="PGBD-like superfamily/PGBD"/>
    <property type="match status" value="1"/>
</dbReference>
<feature type="signal peptide" evidence="1">
    <location>
        <begin position="1"/>
        <end position="31"/>
    </location>
</feature>
<dbReference type="SUPFAM" id="SSF47090">
    <property type="entry name" value="PGBD-like"/>
    <property type="match status" value="1"/>
</dbReference>
<proteinExistence type="predicted"/>
<accession>A0A917QZM4</accession>
<dbReference type="RefSeq" id="WP_189323699.1">
    <property type="nucleotide sequence ID" value="NZ_BMPQ01000011.1"/>
</dbReference>
<reference evidence="3" key="1">
    <citation type="journal article" date="2014" name="Int. J. Syst. Evol. Microbiol.">
        <title>Complete genome sequence of Corynebacterium casei LMG S-19264T (=DSM 44701T), isolated from a smear-ripened cheese.</title>
        <authorList>
            <consortium name="US DOE Joint Genome Institute (JGI-PGF)"/>
            <person name="Walter F."/>
            <person name="Albersmeier A."/>
            <person name="Kalinowski J."/>
            <person name="Ruckert C."/>
        </authorList>
    </citation>
    <scope>NUCLEOTIDE SEQUENCE</scope>
    <source>
        <strain evidence="3">JCM 3035</strain>
    </source>
</reference>
<dbReference type="AlphaFoldDB" id="A0A917QZM4"/>
<dbReference type="Pfam" id="PF01471">
    <property type="entry name" value="PG_binding_1"/>
    <property type="match status" value="1"/>
</dbReference>
<dbReference type="InterPro" id="IPR036366">
    <property type="entry name" value="PGBDSf"/>
</dbReference>
<evidence type="ECO:0000256" key="1">
    <source>
        <dbReference type="SAM" id="SignalP"/>
    </source>
</evidence>
<evidence type="ECO:0000313" key="3">
    <source>
        <dbReference type="EMBL" id="GGK78991.1"/>
    </source>
</evidence>
<feature type="chain" id="PRO_5036904551" description="Peptidoglycan binding-like domain-containing protein" evidence="1">
    <location>
        <begin position="32"/>
        <end position="138"/>
    </location>
</feature>
<reference evidence="3" key="2">
    <citation type="submission" date="2020-09" db="EMBL/GenBank/DDBJ databases">
        <authorList>
            <person name="Sun Q."/>
            <person name="Ohkuma M."/>
        </authorList>
    </citation>
    <scope>NUCLEOTIDE SEQUENCE</scope>
    <source>
        <strain evidence="3">JCM 3035</strain>
    </source>
</reference>